<feature type="region of interest" description="Disordered" evidence="1">
    <location>
        <begin position="370"/>
        <end position="389"/>
    </location>
</feature>
<sequence>MDSDSERDFAIVEHSLVVGPSTPSTPSAHSTPMIPMVPMIEEDTRSVHWCDVLRAMFPPSEGYIVISVAVSLAANEHYDRVSVHYGGGDEESILYADAESMLVFTLVVDRPAEPEALPLEAQQQEAQPAAPPPDRSLDMLERFLGEHRPAVESLHLPCFGATLVGVAMQFYHWDRNQARLVRSQLDSLEGGLLRDGIRGEGTMGLVEQEFAARAMLYHALHGESRILILLIWWHRRVSAGLALQRGIEAMGARANSFLDMDLDDFFKEEDRKMAEYEREVAEEERKMAERAREEEEEREREKAEREKEEKEKAETEKKEKEEREKAEKEKAEQETLKKIHSRARSALNIIFHIFIFTYLIFQFRRHNPSTPVKETVSTGPTRTSFLSCL</sequence>
<feature type="region of interest" description="Disordered" evidence="1">
    <location>
        <begin position="287"/>
        <end position="335"/>
    </location>
</feature>
<keyword evidence="3" id="KW-1185">Reference proteome</keyword>
<evidence type="ECO:0000256" key="1">
    <source>
        <dbReference type="SAM" id="MobiDB-lite"/>
    </source>
</evidence>
<dbReference type="GeneID" id="37202252"/>
<protein>
    <submittedName>
        <fullName evidence="2">Uncharacterized protein</fullName>
    </submittedName>
</protein>
<dbReference type="Proteomes" id="UP000248961">
    <property type="component" value="Unassembled WGS sequence"/>
</dbReference>
<dbReference type="RefSeq" id="XP_025556358.1">
    <property type="nucleotide sequence ID" value="XM_025697963.1"/>
</dbReference>
<dbReference type="EMBL" id="KZ824267">
    <property type="protein sequence ID" value="RAL17204.1"/>
    <property type="molecule type" value="Genomic_DNA"/>
</dbReference>
<dbReference type="VEuPathDB" id="FungiDB:BO97DRAFT_439177"/>
<gene>
    <name evidence="2" type="ORF">BO97DRAFT_439177</name>
</gene>
<name>A0A395IG85_ASPHC</name>
<proteinExistence type="predicted"/>
<evidence type="ECO:0000313" key="2">
    <source>
        <dbReference type="EMBL" id="RAL17204.1"/>
    </source>
</evidence>
<accession>A0A395IG85</accession>
<dbReference type="AlphaFoldDB" id="A0A395IG85"/>
<organism evidence="2 3">
    <name type="scientific">Aspergillus homomorphus (strain CBS 101889)</name>
    <dbReference type="NCBI Taxonomy" id="1450537"/>
    <lineage>
        <taxon>Eukaryota</taxon>
        <taxon>Fungi</taxon>
        <taxon>Dikarya</taxon>
        <taxon>Ascomycota</taxon>
        <taxon>Pezizomycotina</taxon>
        <taxon>Eurotiomycetes</taxon>
        <taxon>Eurotiomycetidae</taxon>
        <taxon>Eurotiales</taxon>
        <taxon>Aspergillaceae</taxon>
        <taxon>Aspergillus</taxon>
        <taxon>Aspergillus subgen. Circumdati</taxon>
    </lineage>
</organism>
<evidence type="ECO:0000313" key="3">
    <source>
        <dbReference type="Proteomes" id="UP000248961"/>
    </source>
</evidence>
<reference evidence="2 3" key="1">
    <citation type="submission" date="2018-02" db="EMBL/GenBank/DDBJ databases">
        <title>The genomes of Aspergillus section Nigri reveals drivers in fungal speciation.</title>
        <authorList>
            <consortium name="DOE Joint Genome Institute"/>
            <person name="Vesth T.C."/>
            <person name="Nybo J."/>
            <person name="Theobald S."/>
            <person name="Brandl J."/>
            <person name="Frisvad J.C."/>
            <person name="Nielsen K.F."/>
            <person name="Lyhne E.K."/>
            <person name="Kogle M.E."/>
            <person name="Kuo A."/>
            <person name="Riley R."/>
            <person name="Clum A."/>
            <person name="Nolan M."/>
            <person name="Lipzen A."/>
            <person name="Salamov A."/>
            <person name="Henrissat B."/>
            <person name="Wiebenga A."/>
            <person name="De vries R.P."/>
            <person name="Grigoriev I.V."/>
            <person name="Mortensen U.H."/>
            <person name="Andersen M.R."/>
            <person name="Baker S.E."/>
        </authorList>
    </citation>
    <scope>NUCLEOTIDE SEQUENCE [LARGE SCALE GENOMIC DNA]</scope>
    <source>
        <strain evidence="2 3">CBS 101889</strain>
    </source>
</reference>